<evidence type="ECO:0000259" key="5">
    <source>
        <dbReference type="PROSITE" id="PS50893"/>
    </source>
</evidence>
<dbReference type="GO" id="GO:0005524">
    <property type="term" value="F:ATP binding"/>
    <property type="evidence" value="ECO:0007669"/>
    <property type="project" value="UniProtKB-KW"/>
</dbReference>
<dbReference type="InterPro" id="IPR003593">
    <property type="entry name" value="AAA+_ATPase"/>
</dbReference>
<feature type="domain" description="ABC transporter" evidence="5">
    <location>
        <begin position="14"/>
        <end position="245"/>
    </location>
</feature>
<dbReference type="EMBL" id="UOGH01000139">
    <property type="protein sequence ID" value="VAX29936.1"/>
    <property type="molecule type" value="Genomic_DNA"/>
</dbReference>
<organism evidence="6">
    <name type="scientific">hydrothermal vent metagenome</name>
    <dbReference type="NCBI Taxonomy" id="652676"/>
    <lineage>
        <taxon>unclassified sequences</taxon>
        <taxon>metagenomes</taxon>
        <taxon>ecological metagenomes</taxon>
    </lineage>
</organism>
<dbReference type="SUPFAM" id="SSF52540">
    <property type="entry name" value="P-loop containing nucleoside triphosphate hydrolases"/>
    <property type="match status" value="1"/>
</dbReference>
<dbReference type="PROSITE" id="PS50893">
    <property type="entry name" value="ABC_TRANSPORTER_2"/>
    <property type="match status" value="1"/>
</dbReference>
<comment type="similarity">
    <text evidence="1">Belongs to the ABC transporter superfamily.</text>
</comment>
<dbReference type="AlphaFoldDB" id="A0A3B1CHH3"/>
<dbReference type="SMART" id="SM00382">
    <property type="entry name" value="AAA"/>
    <property type="match status" value="1"/>
</dbReference>
<protein>
    <submittedName>
        <fullName evidence="6">Efflux ABC transporter, ATP-binding protein</fullName>
    </submittedName>
</protein>
<dbReference type="InterPro" id="IPR027417">
    <property type="entry name" value="P-loop_NTPase"/>
</dbReference>
<evidence type="ECO:0000256" key="3">
    <source>
        <dbReference type="ARBA" id="ARBA00022741"/>
    </source>
</evidence>
<dbReference type="InterPro" id="IPR003439">
    <property type="entry name" value="ABC_transporter-like_ATP-bd"/>
</dbReference>
<dbReference type="PANTHER" id="PTHR42711:SF5">
    <property type="entry name" value="ABC TRANSPORTER ATP-BINDING PROTEIN NATA"/>
    <property type="match status" value="1"/>
</dbReference>
<proteinExistence type="inferred from homology"/>
<evidence type="ECO:0000256" key="1">
    <source>
        <dbReference type="ARBA" id="ARBA00005417"/>
    </source>
</evidence>
<evidence type="ECO:0000256" key="4">
    <source>
        <dbReference type="ARBA" id="ARBA00022840"/>
    </source>
</evidence>
<dbReference type="Pfam" id="PF00005">
    <property type="entry name" value="ABC_tran"/>
    <property type="match status" value="1"/>
</dbReference>
<accession>A0A3B1CHH3</accession>
<reference evidence="6" key="1">
    <citation type="submission" date="2018-06" db="EMBL/GenBank/DDBJ databases">
        <authorList>
            <person name="Zhirakovskaya E."/>
        </authorList>
    </citation>
    <scope>NUCLEOTIDE SEQUENCE</scope>
</reference>
<keyword evidence="2" id="KW-0813">Transport</keyword>
<evidence type="ECO:0000313" key="6">
    <source>
        <dbReference type="EMBL" id="VAX29936.1"/>
    </source>
</evidence>
<sequence length="292" mass="32895">MKNSAAGDKDRTVLSVEGLVKKYGKKKALQGVSFKIAGGDFLGLLGPNGAGKTTTIKILTGLTKLTEGGVYYYGKDFSSHPGEAKRFIGMVPQQSNLDRDLTAFQNLYLHTILHGIPKALRMEKIDEALEFAGLMEYRNRQVKTFSGGMRRRLVIVRALLHEPRILFLDEPTVGLDPQIRRTLWELILKVNQVKGTAILLTTHYIEEAERLCDRVLIINRGRIIAEGPPDDLKKDIGGYVLEIFLEDRIEEHFFSTREEALESLKGCDHSCKVREVTLEDVFLKLTGRRINV</sequence>
<dbReference type="InterPro" id="IPR050763">
    <property type="entry name" value="ABC_transporter_ATP-binding"/>
</dbReference>
<dbReference type="PANTHER" id="PTHR42711">
    <property type="entry name" value="ABC TRANSPORTER ATP-BINDING PROTEIN"/>
    <property type="match status" value="1"/>
</dbReference>
<dbReference type="InterPro" id="IPR017871">
    <property type="entry name" value="ABC_transporter-like_CS"/>
</dbReference>
<dbReference type="Gene3D" id="3.40.50.300">
    <property type="entry name" value="P-loop containing nucleotide triphosphate hydrolases"/>
    <property type="match status" value="1"/>
</dbReference>
<dbReference type="PROSITE" id="PS00211">
    <property type="entry name" value="ABC_TRANSPORTER_1"/>
    <property type="match status" value="1"/>
</dbReference>
<name>A0A3B1CHH3_9ZZZZ</name>
<dbReference type="GO" id="GO:0016887">
    <property type="term" value="F:ATP hydrolysis activity"/>
    <property type="evidence" value="ECO:0007669"/>
    <property type="project" value="InterPro"/>
</dbReference>
<keyword evidence="3" id="KW-0547">Nucleotide-binding</keyword>
<gene>
    <name evidence="6" type="ORF">MNBD_NITROSPIRAE02-883</name>
</gene>
<evidence type="ECO:0000256" key="2">
    <source>
        <dbReference type="ARBA" id="ARBA00022448"/>
    </source>
</evidence>
<keyword evidence="4 6" id="KW-0067">ATP-binding</keyword>